<keyword evidence="8" id="KW-0186">Copper</keyword>
<reference evidence="17 18" key="1">
    <citation type="submission" date="2014-04" db="EMBL/GenBank/DDBJ databases">
        <authorList>
            <consortium name="DOE Joint Genome Institute"/>
            <person name="Kuo A."/>
            <person name="Zuccaro A."/>
            <person name="Kohler A."/>
            <person name="Nagy L.G."/>
            <person name="Floudas D."/>
            <person name="Copeland A."/>
            <person name="Barry K.W."/>
            <person name="Cichocki N."/>
            <person name="Veneault-Fourrey C."/>
            <person name="LaButti K."/>
            <person name="Lindquist E.A."/>
            <person name="Lipzen A."/>
            <person name="Lundell T."/>
            <person name="Morin E."/>
            <person name="Murat C."/>
            <person name="Sun H."/>
            <person name="Tunlid A."/>
            <person name="Henrissat B."/>
            <person name="Grigoriev I.V."/>
            <person name="Hibbett D.S."/>
            <person name="Martin F."/>
            <person name="Nordberg H.P."/>
            <person name="Cantor M.N."/>
            <person name="Hua S.X."/>
        </authorList>
    </citation>
    <scope>NUCLEOTIDE SEQUENCE [LARGE SCALE GENOMIC DNA]</scope>
    <source>
        <strain evidence="17 18">MAFF 305830</strain>
    </source>
</reference>
<dbReference type="Gene3D" id="2.70.50.70">
    <property type="match status" value="1"/>
</dbReference>
<evidence type="ECO:0000256" key="8">
    <source>
        <dbReference type="ARBA" id="ARBA00023008"/>
    </source>
</evidence>
<dbReference type="HOGENOM" id="CLU_2392053_0_0_1"/>
<keyword evidence="11" id="KW-0119">Carbohydrate metabolism</keyword>
<keyword evidence="5" id="KW-0732">Signal</keyword>
<protein>
    <recommendedName>
        <fullName evidence="15">lytic cellulose monooxygenase (C4-dehydrogenating)</fullName>
        <ecNumber evidence="15">1.14.99.56</ecNumber>
    </recommendedName>
</protein>
<dbReference type="InterPro" id="IPR049892">
    <property type="entry name" value="AA9"/>
</dbReference>
<evidence type="ECO:0000256" key="11">
    <source>
        <dbReference type="ARBA" id="ARBA00023277"/>
    </source>
</evidence>
<evidence type="ECO:0000256" key="14">
    <source>
        <dbReference type="ARBA" id="ARBA00045077"/>
    </source>
</evidence>
<dbReference type="GO" id="GO:0005576">
    <property type="term" value="C:extracellular region"/>
    <property type="evidence" value="ECO:0007669"/>
    <property type="project" value="UniProtKB-SubCell"/>
</dbReference>
<dbReference type="Pfam" id="PF03443">
    <property type="entry name" value="AA9"/>
    <property type="match status" value="1"/>
</dbReference>
<keyword evidence="12" id="KW-0624">Polysaccharide degradation</keyword>
<keyword evidence="18" id="KW-1185">Reference proteome</keyword>
<keyword evidence="9" id="KW-0503">Monooxygenase</keyword>
<evidence type="ECO:0000256" key="2">
    <source>
        <dbReference type="ARBA" id="ARBA00004613"/>
    </source>
</evidence>
<keyword evidence="3" id="KW-0964">Secreted</keyword>
<feature type="non-terminal residue" evidence="17">
    <location>
        <position position="1"/>
    </location>
</feature>
<evidence type="ECO:0000256" key="6">
    <source>
        <dbReference type="ARBA" id="ARBA00023001"/>
    </source>
</evidence>
<gene>
    <name evidence="17" type="ORF">M408DRAFT_36448</name>
</gene>
<dbReference type="GO" id="GO:0046872">
    <property type="term" value="F:metal ion binding"/>
    <property type="evidence" value="ECO:0007669"/>
    <property type="project" value="UniProtKB-KW"/>
</dbReference>
<sequence length="94" mass="10098">AITTIRLPSSLPAGEYLICHELIAIQLGISSNSAKFYPACFQVRLASPSHAAAELPSRSNAVTFSDVYEYMDPGILGADTYNPGHEYVFPGPPI</sequence>
<feature type="domain" description="Auxiliary Activity family 9 catalytic" evidence="16">
    <location>
        <begin position="4"/>
        <end position="82"/>
    </location>
</feature>
<evidence type="ECO:0000256" key="9">
    <source>
        <dbReference type="ARBA" id="ARBA00023033"/>
    </source>
</evidence>
<dbReference type="GO" id="GO:0016787">
    <property type="term" value="F:hydrolase activity"/>
    <property type="evidence" value="ECO:0007669"/>
    <property type="project" value="UniProtKB-KW"/>
</dbReference>
<dbReference type="STRING" id="933852.A0A0C3A6F8"/>
<dbReference type="GO" id="GO:0004497">
    <property type="term" value="F:monooxygenase activity"/>
    <property type="evidence" value="ECO:0007669"/>
    <property type="project" value="UniProtKB-KW"/>
</dbReference>
<evidence type="ECO:0000313" key="17">
    <source>
        <dbReference type="EMBL" id="KIM20220.1"/>
    </source>
</evidence>
<keyword evidence="4" id="KW-0479">Metal-binding</keyword>
<feature type="non-terminal residue" evidence="17">
    <location>
        <position position="94"/>
    </location>
</feature>
<evidence type="ECO:0000313" key="18">
    <source>
        <dbReference type="Proteomes" id="UP000054097"/>
    </source>
</evidence>
<accession>A0A0C3A6F8</accession>
<evidence type="ECO:0000256" key="5">
    <source>
        <dbReference type="ARBA" id="ARBA00022729"/>
    </source>
</evidence>
<keyword evidence="6" id="KW-0136">Cellulose degradation</keyword>
<comment type="cofactor">
    <cofactor evidence="1">
        <name>Cu(2+)</name>
        <dbReference type="ChEBI" id="CHEBI:29036"/>
    </cofactor>
</comment>
<dbReference type="Proteomes" id="UP000054097">
    <property type="component" value="Unassembled WGS sequence"/>
</dbReference>
<evidence type="ECO:0000256" key="3">
    <source>
        <dbReference type="ARBA" id="ARBA00022525"/>
    </source>
</evidence>
<dbReference type="InterPro" id="IPR005103">
    <property type="entry name" value="AA9_LPMO"/>
</dbReference>
<organism evidence="17 18">
    <name type="scientific">Serendipita vermifera MAFF 305830</name>
    <dbReference type="NCBI Taxonomy" id="933852"/>
    <lineage>
        <taxon>Eukaryota</taxon>
        <taxon>Fungi</taxon>
        <taxon>Dikarya</taxon>
        <taxon>Basidiomycota</taxon>
        <taxon>Agaricomycotina</taxon>
        <taxon>Agaricomycetes</taxon>
        <taxon>Sebacinales</taxon>
        <taxon>Serendipitaceae</taxon>
        <taxon>Serendipita</taxon>
    </lineage>
</organism>
<proteinExistence type="inferred from homology"/>
<keyword evidence="7" id="KW-0560">Oxidoreductase</keyword>
<dbReference type="EC" id="1.14.99.56" evidence="15"/>
<evidence type="ECO:0000256" key="10">
    <source>
        <dbReference type="ARBA" id="ARBA00023157"/>
    </source>
</evidence>
<dbReference type="PANTHER" id="PTHR33353:SF10">
    <property type="entry name" value="ENDO-BETA-1,4-GLUCANASE D"/>
    <property type="match status" value="1"/>
</dbReference>
<comment type="catalytic activity">
    <reaction evidence="14">
        <text>[(1-&gt;4)-beta-D-glucosyl]n+m + reduced acceptor + O2 = 4-dehydro-beta-D-glucosyl-[(1-&gt;4)-beta-D-glucosyl]n-1 + [(1-&gt;4)-beta-D-glucosyl]m + acceptor + H2O.</text>
        <dbReference type="EC" id="1.14.99.56"/>
    </reaction>
</comment>
<comment type="subcellular location">
    <subcellularLocation>
        <location evidence="2">Secreted</location>
    </subcellularLocation>
</comment>
<evidence type="ECO:0000256" key="1">
    <source>
        <dbReference type="ARBA" id="ARBA00001973"/>
    </source>
</evidence>
<dbReference type="GO" id="GO:0030245">
    <property type="term" value="P:cellulose catabolic process"/>
    <property type="evidence" value="ECO:0007669"/>
    <property type="project" value="UniProtKB-KW"/>
</dbReference>
<comment type="similarity">
    <text evidence="13">Belongs to the polysaccharide monooxygenase AA9 family.</text>
</comment>
<keyword evidence="17" id="KW-0378">Hydrolase</keyword>
<evidence type="ECO:0000256" key="4">
    <source>
        <dbReference type="ARBA" id="ARBA00022723"/>
    </source>
</evidence>
<evidence type="ECO:0000256" key="12">
    <source>
        <dbReference type="ARBA" id="ARBA00023326"/>
    </source>
</evidence>
<dbReference type="AlphaFoldDB" id="A0A0C3A6F8"/>
<dbReference type="PANTHER" id="PTHR33353">
    <property type="entry name" value="PUTATIVE (AFU_ORTHOLOGUE AFUA_1G12560)-RELATED"/>
    <property type="match status" value="1"/>
</dbReference>
<evidence type="ECO:0000256" key="13">
    <source>
        <dbReference type="ARBA" id="ARBA00044502"/>
    </source>
</evidence>
<name>A0A0C3A6F8_SERVB</name>
<dbReference type="OrthoDB" id="4849160at2759"/>
<dbReference type="EMBL" id="KN824460">
    <property type="protein sequence ID" value="KIM20220.1"/>
    <property type="molecule type" value="Genomic_DNA"/>
</dbReference>
<evidence type="ECO:0000256" key="15">
    <source>
        <dbReference type="ARBA" id="ARBA00047174"/>
    </source>
</evidence>
<reference evidence="18" key="2">
    <citation type="submission" date="2015-01" db="EMBL/GenBank/DDBJ databases">
        <title>Evolutionary Origins and Diversification of the Mycorrhizal Mutualists.</title>
        <authorList>
            <consortium name="DOE Joint Genome Institute"/>
            <consortium name="Mycorrhizal Genomics Consortium"/>
            <person name="Kohler A."/>
            <person name="Kuo A."/>
            <person name="Nagy L.G."/>
            <person name="Floudas D."/>
            <person name="Copeland A."/>
            <person name="Barry K.W."/>
            <person name="Cichocki N."/>
            <person name="Veneault-Fourrey C."/>
            <person name="LaButti K."/>
            <person name="Lindquist E.A."/>
            <person name="Lipzen A."/>
            <person name="Lundell T."/>
            <person name="Morin E."/>
            <person name="Murat C."/>
            <person name="Riley R."/>
            <person name="Ohm R."/>
            <person name="Sun H."/>
            <person name="Tunlid A."/>
            <person name="Henrissat B."/>
            <person name="Grigoriev I.V."/>
            <person name="Hibbett D.S."/>
            <person name="Martin F."/>
        </authorList>
    </citation>
    <scope>NUCLEOTIDE SEQUENCE [LARGE SCALE GENOMIC DNA]</scope>
    <source>
        <strain evidence="18">MAFF 305830</strain>
    </source>
</reference>
<keyword evidence="10" id="KW-1015">Disulfide bond</keyword>
<evidence type="ECO:0000259" key="16">
    <source>
        <dbReference type="Pfam" id="PF03443"/>
    </source>
</evidence>
<evidence type="ECO:0000256" key="7">
    <source>
        <dbReference type="ARBA" id="ARBA00023002"/>
    </source>
</evidence>